<dbReference type="EC" id="4.2.3.-" evidence="4"/>
<accession>N4VUT9</accession>
<dbReference type="PANTHER" id="PTHR35201:SF4">
    <property type="entry name" value="BETA-PINACENE SYNTHASE-RELATED"/>
    <property type="match status" value="1"/>
</dbReference>
<dbReference type="EMBL" id="AMCV02000009">
    <property type="protein sequence ID" value="TDZ22782.1"/>
    <property type="molecule type" value="Genomic_DNA"/>
</dbReference>
<dbReference type="GO" id="GO:0046872">
    <property type="term" value="F:metal ion binding"/>
    <property type="evidence" value="ECO:0007669"/>
    <property type="project" value="UniProtKB-KW"/>
</dbReference>
<evidence type="ECO:0000256" key="4">
    <source>
        <dbReference type="RuleBase" id="RU366034"/>
    </source>
</evidence>
<evidence type="ECO:0000256" key="3">
    <source>
        <dbReference type="ARBA" id="ARBA00022842"/>
    </source>
</evidence>
<comment type="cofactor">
    <cofactor evidence="1 4">
        <name>Mg(2+)</name>
        <dbReference type="ChEBI" id="CHEBI:18420"/>
    </cofactor>
</comment>
<dbReference type="STRING" id="1213857.N4VUT9"/>
<feature type="region of interest" description="Disordered" evidence="5">
    <location>
        <begin position="17"/>
        <end position="38"/>
    </location>
</feature>
<reference evidence="7" key="1">
    <citation type="journal article" date="2013" name="New Phytol.">
        <title>Comparative genomic and transcriptomic analyses reveal the hemibiotrophic stage shift of Colletotrichum fungi.</title>
        <authorList>
            <person name="Gan P."/>
            <person name="Ikeda K."/>
            <person name="Irieda H."/>
            <person name="Narusaka M."/>
            <person name="O'Connell R.J."/>
            <person name="Narusaka Y."/>
            <person name="Takano Y."/>
            <person name="Kubo Y."/>
            <person name="Shirasu K."/>
        </authorList>
    </citation>
    <scope>NUCLEOTIDE SEQUENCE [LARGE SCALE GENOMIC DNA]</scope>
    <source>
        <strain evidence="7">104-T / ATCC 96160 / CBS 514.97 / LARS 414 / MAFF 240422</strain>
    </source>
</reference>
<dbReference type="SFLD" id="SFLDS00005">
    <property type="entry name" value="Isoprenoid_Synthase_Type_I"/>
    <property type="match status" value="1"/>
</dbReference>
<keyword evidence="7" id="KW-1185">Reference proteome</keyword>
<keyword evidence="4" id="KW-0479">Metal-binding</keyword>
<comment type="caution">
    <text evidence="6">The sequence shown here is derived from an EMBL/GenBank/DDBJ whole genome shotgun (WGS) entry which is preliminary data.</text>
</comment>
<dbReference type="InterPro" id="IPR008949">
    <property type="entry name" value="Isoprenoid_synthase_dom_sf"/>
</dbReference>
<evidence type="ECO:0000256" key="1">
    <source>
        <dbReference type="ARBA" id="ARBA00001946"/>
    </source>
</evidence>
<dbReference type="GO" id="GO:0008299">
    <property type="term" value="P:isoprenoid biosynthetic process"/>
    <property type="evidence" value="ECO:0007669"/>
    <property type="project" value="UniProtKB-ARBA"/>
</dbReference>
<evidence type="ECO:0000313" key="6">
    <source>
        <dbReference type="EMBL" id="TDZ22782.1"/>
    </source>
</evidence>
<sequence>MSFSAAAMAHVSVHPALQPAAKPHQSASTSSASKSQQVRDGMLAKLHGQRVRIPDLGKMMEHWSKEMSPHVDMVDSKVLNMIENHAVNDAVRTRLTKAKLSEQLAGWYPFASCDTMAALTSFQVWMFIVDDLLDQYSLPHKFDFAALHILLTDCRDFIERSLGLGSAAAAAPGPGAEHYSYRDHDAVTSFEEYAGVVMQTYGDSHAYRARIAKEAIATLDGYRQEAMNRHEGRAPSLGEYLGYRAASSCIMQVVVNFEFANGIHVPEDVMTTPEMCKLYEAAVAICYILNDVVSLRKEVKEGFVENLVVLLADGDVQKGVDGAAARMQREVYALEEAAEGAARRFEGTEYKQDVATLIKNCKNMCRTSWLWSMRTPRYCLADIVPDAEGGWIFTVDAMP</sequence>
<comment type="similarity">
    <text evidence="2 4">Belongs to the terpene synthase family.</text>
</comment>
<name>N4VUT9_COLOR</name>
<protein>
    <recommendedName>
        <fullName evidence="4">Terpene synthase</fullName>
        <ecNumber evidence="4">4.2.3.-</ecNumber>
    </recommendedName>
</protein>
<dbReference type="SFLD" id="SFLDG01020">
    <property type="entry name" value="Terpene_Cyclase_Like_2"/>
    <property type="match status" value="1"/>
</dbReference>
<evidence type="ECO:0000256" key="5">
    <source>
        <dbReference type="SAM" id="MobiDB-lite"/>
    </source>
</evidence>
<dbReference type="AlphaFoldDB" id="N4VUT9"/>
<feature type="compositionally biased region" description="Low complexity" evidence="5">
    <location>
        <begin position="25"/>
        <end position="36"/>
    </location>
</feature>
<dbReference type="GO" id="GO:0010333">
    <property type="term" value="F:terpene synthase activity"/>
    <property type="evidence" value="ECO:0007669"/>
    <property type="project" value="InterPro"/>
</dbReference>
<dbReference type="Pfam" id="PF19086">
    <property type="entry name" value="Terpene_syn_C_2"/>
    <property type="match status" value="1"/>
</dbReference>
<keyword evidence="3 4" id="KW-0460">Magnesium</keyword>
<organism evidence="6 7">
    <name type="scientific">Colletotrichum orbiculare (strain 104-T / ATCC 96160 / CBS 514.97 / LARS 414 / MAFF 240422)</name>
    <name type="common">Cucumber anthracnose fungus</name>
    <name type="synonym">Colletotrichum lagenarium</name>
    <dbReference type="NCBI Taxonomy" id="1213857"/>
    <lineage>
        <taxon>Eukaryota</taxon>
        <taxon>Fungi</taxon>
        <taxon>Dikarya</taxon>
        <taxon>Ascomycota</taxon>
        <taxon>Pezizomycotina</taxon>
        <taxon>Sordariomycetes</taxon>
        <taxon>Hypocreomycetidae</taxon>
        <taxon>Glomerellales</taxon>
        <taxon>Glomerellaceae</taxon>
        <taxon>Colletotrichum</taxon>
        <taxon>Colletotrichum orbiculare species complex</taxon>
    </lineage>
</organism>
<gene>
    <name evidence="6" type="ORF">Cob_v004424</name>
</gene>
<dbReference type="Proteomes" id="UP000014480">
    <property type="component" value="Unassembled WGS sequence"/>
</dbReference>
<evidence type="ECO:0000256" key="2">
    <source>
        <dbReference type="ARBA" id="ARBA00006333"/>
    </source>
</evidence>
<dbReference type="InterPro" id="IPR034686">
    <property type="entry name" value="Terpene_cyclase-like_2"/>
</dbReference>
<dbReference type="eggNOG" id="ENOG502RVWW">
    <property type="taxonomic scope" value="Eukaryota"/>
</dbReference>
<dbReference type="HOGENOM" id="CLU_042538_3_0_1"/>
<dbReference type="OrthoDB" id="2861623at2759"/>
<keyword evidence="4" id="KW-0456">Lyase</keyword>
<dbReference type="PANTHER" id="PTHR35201">
    <property type="entry name" value="TERPENE SYNTHASE"/>
    <property type="match status" value="1"/>
</dbReference>
<reference evidence="7" key="2">
    <citation type="journal article" date="2019" name="Mol. Plant Microbe Interact.">
        <title>Genome sequence resources for four phytopathogenic fungi from the Colletotrichum orbiculare species complex.</title>
        <authorList>
            <person name="Gan P."/>
            <person name="Tsushima A."/>
            <person name="Narusaka M."/>
            <person name="Narusaka Y."/>
            <person name="Takano Y."/>
            <person name="Kubo Y."/>
            <person name="Shirasu K."/>
        </authorList>
    </citation>
    <scope>GENOME REANNOTATION</scope>
    <source>
        <strain evidence="7">104-T / ATCC 96160 / CBS 514.97 / LARS 414 / MAFF 240422</strain>
    </source>
</reference>
<proteinExistence type="inferred from homology"/>
<evidence type="ECO:0000313" key="7">
    <source>
        <dbReference type="Proteomes" id="UP000014480"/>
    </source>
</evidence>
<dbReference type="SUPFAM" id="SSF48576">
    <property type="entry name" value="Terpenoid synthases"/>
    <property type="match status" value="1"/>
</dbReference>
<dbReference type="Gene3D" id="1.10.600.10">
    <property type="entry name" value="Farnesyl Diphosphate Synthase"/>
    <property type="match status" value="1"/>
</dbReference>